<dbReference type="PROSITE" id="PS00622">
    <property type="entry name" value="HTH_LUXR_1"/>
    <property type="match status" value="1"/>
</dbReference>
<dbReference type="PRINTS" id="PR00038">
    <property type="entry name" value="HTHLUXR"/>
</dbReference>
<dbReference type="SUPFAM" id="SSF46894">
    <property type="entry name" value="C-terminal effector domain of the bipartite response regulators"/>
    <property type="match status" value="1"/>
</dbReference>
<accession>A0A5J4PQ69</accession>
<dbReference type="PROSITE" id="PS50043">
    <property type="entry name" value="HTH_LUXR_2"/>
    <property type="match status" value="1"/>
</dbReference>
<dbReference type="EMBL" id="SNRY01007182">
    <property type="protein sequence ID" value="KAA6310930.1"/>
    <property type="molecule type" value="Genomic_DNA"/>
</dbReference>
<evidence type="ECO:0000256" key="1">
    <source>
        <dbReference type="ARBA" id="ARBA00023015"/>
    </source>
</evidence>
<dbReference type="Gene3D" id="1.10.10.10">
    <property type="entry name" value="Winged helix-like DNA-binding domain superfamily/Winged helix DNA-binding domain"/>
    <property type="match status" value="1"/>
</dbReference>
<dbReference type="CDD" id="cd06170">
    <property type="entry name" value="LuxR_C_like"/>
    <property type="match status" value="1"/>
</dbReference>
<evidence type="ECO:0000259" key="4">
    <source>
        <dbReference type="PROSITE" id="PS50043"/>
    </source>
</evidence>
<keyword evidence="1" id="KW-0805">Transcription regulation</keyword>
<keyword evidence="3" id="KW-0804">Transcription</keyword>
<organism evidence="5">
    <name type="scientific">termite gut metagenome</name>
    <dbReference type="NCBI Taxonomy" id="433724"/>
    <lineage>
        <taxon>unclassified sequences</taxon>
        <taxon>metagenomes</taxon>
        <taxon>organismal metagenomes</taxon>
    </lineage>
</organism>
<dbReference type="AlphaFoldDB" id="A0A5J4PQ69"/>
<gene>
    <name evidence="5" type="ORF">EZS27_037851</name>
</gene>
<name>A0A5J4PQ69_9ZZZZ</name>
<comment type="caution">
    <text evidence="5">The sequence shown here is derived from an EMBL/GenBank/DDBJ whole genome shotgun (WGS) entry which is preliminary data.</text>
</comment>
<reference evidence="5" key="1">
    <citation type="submission" date="2019-03" db="EMBL/GenBank/DDBJ databases">
        <title>Single cell metagenomics reveals metabolic interactions within the superorganism composed of flagellate Streblomastix strix and complex community of Bacteroidetes bacteria on its surface.</title>
        <authorList>
            <person name="Treitli S.C."/>
            <person name="Kolisko M."/>
            <person name="Husnik F."/>
            <person name="Keeling P."/>
            <person name="Hampl V."/>
        </authorList>
    </citation>
    <scope>NUCLEOTIDE SEQUENCE</scope>
    <source>
        <strain evidence="5">STM</strain>
    </source>
</reference>
<dbReference type="GO" id="GO:0003677">
    <property type="term" value="F:DNA binding"/>
    <property type="evidence" value="ECO:0007669"/>
    <property type="project" value="UniProtKB-KW"/>
</dbReference>
<dbReference type="InterPro" id="IPR016032">
    <property type="entry name" value="Sig_transdc_resp-reg_C-effctor"/>
</dbReference>
<keyword evidence="2" id="KW-0238">DNA-binding</keyword>
<evidence type="ECO:0000256" key="2">
    <source>
        <dbReference type="ARBA" id="ARBA00023125"/>
    </source>
</evidence>
<dbReference type="InterPro" id="IPR036388">
    <property type="entry name" value="WH-like_DNA-bd_sf"/>
</dbReference>
<dbReference type="InterPro" id="IPR000792">
    <property type="entry name" value="Tscrpt_reg_LuxR_C"/>
</dbReference>
<proteinExistence type="predicted"/>
<protein>
    <submittedName>
        <fullName evidence="5">Oxygen regulatory protein NreC</fullName>
    </submittedName>
</protein>
<dbReference type="PANTHER" id="PTHR44688">
    <property type="entry name" value="DNA-BINDING TRANSCRIPTIONAL ACTIVATOR DEVR_DOSR"/>
    <property type="match status" value="1"/>
</dbReference>
<evidence type="ECO:0000313" key="5">
    <source>
        <dbReference type="EMBL" id="KAA6310930.1"/>
    </source>
</evidence>
<feature type="domain" description="HTH luxR-type" evidence="4">
    <location>
        <begin position="18"/>
        <end position="83"/>
    </location>
</feature>
<sequence length="87" mass="9651">MELSKFLSGNKSFPRLKEKEEDKDLSAREIEVLALLSKGLINKEIADKLSISLNTVVSHRKNITGKLSIKSVSGLTLYAVMNGYVEI</sequence>
<evidence type="ECO:0000256" key="3">
    <source>
        <dbReference type="ARBA" id="ARBA00023163"/>
    </source>
</evidence>
<dbReference type="Pfam" id="PF00196">
    <property type="entry name" value="GerE"/>
    <property type="match status" value="1"/>
</dbReference>
<dbReference type="PANTHER" id="PTHR44688:SF16">
    <property type="entry name" value="DNA-BINDING TRANSCRIPTIONAL ACTIVATOR DEVR_DOSR"/>
    <property type="match status" value="1"/>
</dbReference>
<dbReference type="SMART" id="SM00421">
    <property type="entry name" value="HTH_LUXR"/>
    <property type="match status" value="1"/>
</dbReference>
<dbReference type="GO" id="GO:0006355">
    <property type="term" value="P:regulation of DNA-templated transcription"/>
    <property type="evidence" value="ECO:0007669"/>
    <property type="project" value="InterPro"/>
</dbReference>